<name>A0AAN0MI50_9ACTN</name>
<protein>
    <recommendedName>
        <fullName evidence="3 5">Regulatory protein RecX</fullName>
    </recommendedName>
</protein>
<evidence type="ECO:0000256" key="4">
    <source>
        <dbReference type="ARBA" id="ARBA00022490"/>
    </source>
</evidence>
<dbReference type="InterPro" id="IPR003783">
    <property type="entry name" value="Regulatory_RecX"/>
</dbReference>
<evidence type="ECO:0000259" key="8">
    <source>
        <dbReference type="Pfam" id="PF21982"/>
    </source>
</evidence>
<evidence type="ECO:0000259" key="7">
    <source>
        <dbReference type="Pfam" id="PF21981"/>
    </source>
</evidence>
<evidence type="ECO:0000256" key="3">
    <source>
        <dbReference type="ARBA" id="ARBA00018111"/>
    </source>
</evidence>
<evidence type="ECO:0000256" key="1">
    <source>
        <dbReference type="ARBA" id="ARBA00004496"/>
    </source>
</evidence>
<dbReference type="InterPro" id="IPR053925">
    <property type="entry name" value="RecX_HTH_3rd"/>
</dbReference>
<proteinExistence type="inferred from homology"/>
<evidence type="ECO:0000256" key="2">
    <source>
        <dbReference type="ARBA" id="ARBA00009695"/>
    </source>
</evidence>
<accession>A0AAN0MI50</accession>
<evidence type="ECO:0000259" key="6">
    <source>
        <dbReference type="Pfam" id="PF02631"/>
    </source>
</evidence>
<comment type="subcellular location">
    <subcellularLocation>
        <location evidence="1 5">Cytoplasm</location>
    </subcellularLocation>
</comment>
<dbReference type="Pfam" id="PF02631">
    <property type="entry name" value="RecX_HTH2"/>
    <property type="match status" value="1"/>
</dbReference>
<dbReference type="HAMAP" id="MF_01114">
    <property type="entry name" value="RecX"/>
    <property type="match status" value="1"/>
</dbReference>
<feature type="domain" description="RecX second three-helical" evidence="6">
    <location>
        <begin position="65"/>
        <end position="105"/>
    </location>
</feature>
<dbReference type="InterPro" id="IPR053926">
    <property type="entry name" value="RecX_HTH_1st"/>
</dbReference>
<evidence type="ECO:0000256" key="5">
    <source>
        <dbReference type="HAMAP-Rule" id="MF_01114"/>
    </source>
</evidence>
<keyword evidence="4 5" id="KW-0963">Cytoplasm</keyword>
<dbReference type="Pfam" id="PF21982">
    <property type="entry name" value="RecX_HTH1"/>
    <property type="match status" value="1"/>
</dbReference>
<gene>
    <name evidence="5" type="primary">recX</name>
    <name evidence="9" type="ORF">brsh051_26240</name>
</gene>
<evidence type="ECO:0000313" key="9">
    <source>
        <dbReference type="EMBL" id="BEH03343.1"/>
    </source>
</evidence>
<dbReference type="PANTHER" id="PTHR33602:SF1">
    <property type="entry name" value="REGULATORY PROTEIN RECX FAMILY PROTEIN"/>
    <property type="match status" value="1"/>
</dbReference>
<keyword evidence="10" id="KW-1185">Reference proteome</keyword>
<dbReference type="InterPro" id="IPR036388">
    <property type="entry name" value="WH-like_DNA-bd_sf"/>
</dbReference>
<dbReference type="Gene3D" id="1.10.10.10">
    <property type="entry name" value="Winged helix-like DNA-binding domain superfamily/Winged helix DNA-binding domain"/>
    <property type="match status" value="2"/>
</dbReference>
<evidence type="ECO:0000313" key="10">
    <source>
        <dbReference type="Proteomes" id="UP001431656"/>
    </source>
</evidence>
<comment type="similarity">
    <text evidence="2 5">Belongs to the RecX family.</text>
</comment>
<feature type="domain" description="RecX first three-helical" evidence="8">
    <location>
        <begin position="20"/>
        <end position="57"/>
    </location>
</feature>
<organism evidence="9 10">
    <name type="scientific">Brooklawnia propionicigenes</name>
    <dbReference type="NCBI Taxonomy" id="3041175"/>
    <lineage>
        <taxon>Bacteria</taxon>
        <taxon>Bacillati</taxon>
        <taxon>Actinomycetota</taxon>
        <taxon>Actinomycetes</taxon>
        <taxon>Propionibacteriales</taxon>
        <taxon>Propionibacteriaceae</taxon>
        <taxon>Brooklawnia</taxon>
    </lineage>
</organism>
<feature type="domain" description="RecX third three-helical" evidence="7">
    <location>
        <begin position="114"/>
        <end position="158"/>
    </location>
</feature>
<dbReference type="PANTHER" id="PTHR33602">
    <property type="entry name" value="REGULATORY PROTEIN RECX FAMILY PROTEIN"/>
    <property type="match status" value="1"/>
</dbReference>
<dbReference type="InterPro" id="IPR053924">
    <property type="entry name" value="RecX_HTH_2nd"/>
</dbReference>
<comment type="function">
    <text evidence="5">Modulates RecA activity.</text>
</comment>
<dbReference type="Pfam" id="PF21981">
    <property type="entry name" value="RecX_HTH3"/>
    <property type="match status" value="1"/>
</dbReference>
<sequence length="173" mass="19083">MEPPVGSEPEPAADAYAVTREIALRALDRRAYGRAELAQYLARKGAEHGVIEQVLRRFEEVGLINDAAFADQWVETRQRGRLLPRRTLIAELRRKGLDDDVIARAVEPVDQAVEAASALELARRKARSVAGLEREVALRRIAGTLGRRGYSGELAWSASRQALDEVTNPDLGS</sequence>
<dbReference type="GO" id="GO:0005737">
    <property type="term" value="C:cytoplasm"/>
    <property type="evidence" value="ECO:0007669"/>
    <property type="project" value="UniProtKB-SubCell"/>
</dbReference>
<reference evidence="9" key="1">
    <citation type="journal article" date="2024" name="Int. J. Syst. Evol. Microbiol.">
        <title>Brooklawnia propionicigenes sp. nov., a facultatively anaerobic, propionate-producing bacterium isolated from a methanogenic reactor treating waste from cattle farms.</title>
        <authorList>
            <person name="Akita Y."/>
            <person name="Ueki A."/>
            <person name="Tonouchi A."/>
            <person name="Sugawara Y."/>
            <person name="Honma S."/>
            <person name="Kaku N."/>
            <person name="Ueki K."/>
        </authorList>
    </citation>
    <scope>NUCLEOTIDE SEQUENCE</scope>
    <source>
        <strain evidence="9">SH051</strain>
    </source>
</reference>
<dbReference type="EMBL" id="AP028056">
    <property type="protein sequence ID" value="BEH03343.1"/>
    <property type="molecule type" value="Genomic_DNA"/>
</dbReference>
<dbReference type="AlphaFoldDB" id="A0AAN0MI50"/>
<dbReference type="Proteomes" id="UP001431656">
    <property type="component" value="Chromosome"/>
</dbReference>
<dbReference type="RefSeq" id="WP_286265771.1">
    <property type="nucleotide sequence ID" value="NZ_AP028056.1"/>
</dbReference>
<dbReference type="GO" id="GO:0006282">
    <property type="term" value="P:regulation of DNA repair"/>
    <property type="evidence" value="ECO:0007669"/>
    <property type="project" value="UniProtKB-UniRule"/>
</dbReference>
<dbReference type="KEGG" id="broo:brsh051_26240"/>